<sequence>MVSPDCEIGITKVFSFKLGSRYRYSEASSTSTGIFPHFSIAYFPTKPALKAVPQAIITILSIFLNLIFKSKPESLPIKVSEMALGCS</sequence>
<evidence type="ECO:0000256" key="1">
    <source>
        <dbReference type="SAM" id="Phobius"/>
    </source>
</evidence>
<accession>A0A6J7QTT0</accession>
<dbReference type="AlphaFoldDB" id="A0A6J7QTT0"/>
<dbReference type="EMBL" id="CAFBPR010000026">
    <property type="protein sequence ID" value="CAB5017524.1"/>
    <property type="molecule type" value="Genomic_DNA"/>
</dbReference>
<organism evidence="2">
    <name type="scientific">freshwater metagenome</name>
    <dbReference type="NCBI Taxonomy" id="449393"/>
    <lineage>
        <taxon>unclassified sequences</taxon>
        <taxon>metagenomes</taxon>
        <taxon>ecological metagenomes</taxon>
    </lineage>
</organism>
<reference evidence="2" key="1">
    <citation type="submission" date="2020-05" db="EMBL/GenBank/DDBJ databases">
        <authorList>
            <person name="Chiriac C."/>
            <person name="Salcher M."/>
            <person name="Ghai R."/>
            <person name="Kavagutti S V."/>
        </authorList>
    </citation>
    <scope>NUCLEOTIDE SEQUENCE</scope>
</reference>
<keyword evidence="1" id="KW-0472">Membrane</keyword>
<gene>
    <name evidence="2" type="ORF">UFOPK4125_00256</name>
</gene>
<feature type="transmembrane region" description="Helical" evidence="1">
    <location>
        <begin position="51"/>
        <end position="68"/>
    </location>
</feature>
<evidence type="ECO:0000313" key="2">
    <source>
        <dbReference type="EMBL" id="CAB5017524.1"/>
    </source>
</evidence>
<proteinExistence type="predicted"/>
<protein>
    <submittedName>
        <fullName evidence="2">Unannotated protein</fullName>
    </submittedName>
</protein>
<name>A0A6J7QTT0_9ZZZZ</name>
<keyword evidence="1" id="KW-1133">Transmembrane helix</keyword>
<keyword evidence="1" id="KW-0812">Transmembrane</keyword>